<evidence type="ECO:0000313" key="1">
    <source>
        <dbReference type="EMBL" id="PMS24047.1"/>
    </source>
</evidence>
<dbReference type="EMBL" id="PNYB01000011">
    <property type="protein sequence ID" value="PMS24047.1"/>
    <property type="molecule type" value="Genomic_DNA"/>
</dbReference>
<protein>
    <submittedName>
        <fullName evidence="1">Uncharacterized protein</fullName>
    </submittedName>
</protein>
<comment type="caution">
    <text evidence="1">The sequence shown here is derived from an EMBL/GenBank/DDBJ whole genome shotgun (WGS) entry which is preliminary data.</text>
</comment>
<name>A0A2N7W3S0_9BURK</name>
<dbReference type="Proteomes" id="UP000235347">
    <property type="component" value="Unassembled WGS sequence"/>
</dbReference>
<proteinExistence type="predicted"/>
<sequence length="164" mass="17919">MRMLASVIWERVCFAAPKEKAMEQLADMASDGVVGAEAAHMKVHPVTLSIYALRANQQIQITLSQDATACWGDAFVGNRRVGVSLAASVPGALLHVNRFIVNKKSVLLSNNEECAEIRIRLYIHHVDLCVTGSIDLPPGAHMEIESLVDRVVNVQGSFSLILDR</sequence>
<keyword evidence="2" id="KW-1185">Reference proteome</keyword>
<evidence type="ECO:0000313" key="2">
    <source>
        <dbReference type="Proteomes" id="UP000235347"/>
    </source>
</evidence>
<gene>
    <name evidence="1" type="ORF">C0Z19_14525</name>
</gene>
<accession>A0A2N7W3S0</accession>
<reference evidence="1 2" key="1">
    <citation type="submission" date="2018-01" db="EMBL/GenBank/DDBJ databases">
        <title>Whole genome analyses suggest that Burkholderia sensu lato contains two further novel genera in the rhizoxinica-symbiotica group Mycetohabitans gen. nov., and Trinickia gen. nov.: implications for the evolution of diazotrophy and nodulation in the Burkholderiaceae.</title>
        <authorList>
            <person name="Estrada-de los Santos P."/>
            <person name="Palmer M."/>
            <person name="Chavez-Ramirez B."/>
            <person name="Beukes C."/>
            <person name="Steenkamp E.T."/>
            <person name="Hirsch A.M."/>
            <person name="Manyaka P."/>
            <person name="Maluk M."/>
            <person name="Lafos M."/>
            <person name="Crook M."/>
            <person name="Gross E."/>
            <person name="Simon M.F."/>
            <person name="Bueno dos Reis Junior F."/>
            <person name="Poole P.S."/>
            <person name="Venter S.N."/>
            <person name="James E.K."/>
        </authorList>
    </citation>
    <scope>NUCLEOTIDE SEQUENCE [LARGE SCALE GENOMIC DNA]</scope>
    <source>
        <strain evidence="1 2">GP25-8</strain>
    </source>
</reference>
<dbReference type="AlphaFoldDB" id="A0A2N7W3S0"/>
<organism evidence="1 2">
    <name type="scientific">Trinickia soli</name>
    <dbReference type="NCBI Taxonomy" id="380675"/>
    <lineage>
        <taxon>Bacteria</taxon>
        <taxon>Pseudomonadati</taxon>
        <taxon>Pseudomonadota</taxon>
        <taxon>Betaproteobacteria</taxon>
        <taxon>Burkholderiales</taxon>
        <taxon>Burkholderiaceae</taxon>
        <taxon>Trinickia</taxon>
    </lineage>
</organism>